<dbReference type="Gene3D" id="2.40.50.140">
    <property type="entry name" value="Nucleic acid-binding proteins"/>
    <property type="match status" value="1"/>
</dbReference>
<dbReference type="InterPro" id="IPR017871">
    <property type="entry name" value="ABC_transporter-like_CS"/>
</dbReference>
<keyword evidence="3" id="KW-0547">Nucleotide-binding</keyword>
<dbReference type="PROSITE" id="PS50893">
    <property type="entry name" value="ABC_TRANSPORTER_2"/>
    <property type="match status" value="1"/>
</dbReference>
<dbReference type="SUPFAM" id="SSF50331">
    <property type="entry name" value="MOP-like"/>
    <property type="match status" value="1"/>
</dbReference>
<dbReference type="InterPro" id="IPR003439">
    <property type="entry name" value="ABC_transporter-like_ATP-bd"/>
</dbReference>
<protein>
    <submittedName>
        <fullName evidence="6">ABC transporter ATP-binding protein</fullName>
    </submittedName>
</protein>
<dbReference type="AlphaFoldDB" id="A0A4Y9SJ73"/>
<dbReference type="InterPro" id="IPR040582">
    <property type="entry name" value="OB_MalK-like"/>
</dbReference>
<feature type="domain" description="ABC transporter" evidence="5">
    <location>
        <begin position="4"/>
        <end position="234"/>
    </location>
</feature>
<dbReference type="InterPro" id="IPR008995">
    <property type="entry name" value="Mo/tungstate-bd_C_term_dom"/>
</dbReference>
<dbReference type="InterPro" id="IPR027417">
    <property type="entry name" value="P-loop_NTPase"/>
</dbReference>
<dbReference type="PANTHER" id="PTHR43875">
    <property type="entry name" value="MALTODEXTRIN IMPORT ATP-BINDING PROTEIN MSMX"/>
    <property type="match status" value="1"/>
</dbReference>
<evidence type="ECO:0000256" key="4">
    <source>
        <dbReference type="ARBA" id="ARBA00022840"/>
    </source>
</evidence>
<dbReference type="Pfam" id="PF00005">
    <property type="entry name" value="ABC_tran"/>
    <property type="match status" value="1"/>
</dbReference>
<keyword evidence="1" id="KW-0813">Transport</keyword>
<dbReference type="InterPro" id="IPR012340">
    <property type="entry name" value="NA-bd_OB-fold"/>
</dbReference>
<name>A0A4Y9SJ73_9BURK</name>
<evidence type="ECO:0000256" key="1">
    <source>
        <dbReference type="ARBA" id="ARBA00022448"/>
    </source>
</evidence>
<dbReference type="Pfam" id="PF17912">
    <property type="entry name" value="OB_MalK"/>
    <property type="match status" value="1"/>
</dbReference>
<dbReference type="GO" id="GO:0016887">
    <property type="term" value="F:ATP hydrolysis activity"/>
    <property type="evidence" value="ECO:0007669"/>
    <property type="project" value="InterPro"/>
</dbReference>
<dbReference type="GO" id="GO:0008643">
    <property type="term" value="P:carbohydrate transport"/>
    <property type="evidence" value="ECO:0007669"/>
    <property type="project" value="InterPro"/>
</dbReference>
<accession>A0A4Y9SJ73</accession>
<dbReference type="InterPro" id="IPR047641">
    <property type="entry name" value="ABC_transpr_MalK/UgpC-like"/>
</dbReference>
<reference evidence="6 7" key="1">
    <citation type="submission" date="2019-03" db="EMBL/GenBank/DDBJ databases">
        <title>Draft Genome Sequence of Duganella callidus sp. nov., a Novel Duganella Species Isolated from Cultivated Soil.</title>
        <authorList>
            <person name="Raths R."/>
            <person name="Peta V."/>
            <person name="Bucking H."/>
        </authorList>
    </citation>
    <scope>NUCLEOTIDE SEQUENCE [LARGE SCALE GENOMIC DNA]</scope>
    <source>
        <strain evidence="6 7">DN04</strain>
    </source>
</reference>
<evidence type="ECO:0000313" key="6">
    <source>
        <dbReference type="EMBL" id="TFW25585.1"/>
    </source>
</evidence>
<dbReference type="GO" id="GO:0055052">
    <property type="term" value="C:ATP-binding cassette (ABC) transporter complex, substrate-binding subunit-containing"/>
    <property type="evidence" value="ECO:0007669"/>
    <property type="project" value="TreeGrafter"/>
</dbReference>
<sequence>MSNVAIRNLQIQLGGNKVIESLNLDVKAGEFVVLLGPSGCGKSTLLHSIAGLIDTSAGQIEIGGKDMTWADPKDRGIALVFQSYALYPTMDVEANMSFGLRINGTPKAEIARRVSRASDMLQLGPLLKRKPANLSGGQRQRVAIGRAIVREADVMLFDEPLSNLDAKLRTELRRELKQLHQKLGATMIYVTHDQVEAMTLAQRMAVMKGGVVQQFDTPDVIYNEPANLFVATFLGSPGMNLFKGTVEMQNGRAIFSSEYMSVDVTGYPFKQPRSGKHACVLGVRPEDIDVGHGDGVGQAVRATVTLVEAMGAHRVVWLDSHGTQVAGIVQDQSQLDTGKDISFSVRTTRISLFDGATEQRL</sequence>
<dbReference type="RefSeq" id="WP_135201262.1">
    <property type="nucleotide sequence ID" value="NZ_SPVG01000088.1"/>
</dbReference>
<dbReference type="EMBL" id="SPVG01000088">
    <property type="protein sequence ID" value="TFW25585.1"/>
    <property type="molecule type" value="Genomic_DNA"/>
</dbReference>
<dbReference type="InterPro" id="IPR015855">
    <property type="entry name" value="ABC_transpr_MalK-like"/>
</dbReference>
<dbReference type="SMART" id="SM00382">
    <property type="entry name" value="AAA"/>
    <property type="match status" value="1"/>
</dbReference>
<evidence type="ECO:0000259" key="5">
    <source>
        <dbReference type="PROSITE" id="PS50893"/>
    </source>
</evidence>
<dbReference type="Gene3D" id="3.40.50.300">
    <property type="entry name" value="P-loop containing nucleotide triphosphate hydrolases"/>
    <property type="match status" value="1"/>
</dbReference>
<dbReference type="PANTHER" id="PTHR43875:SF14">
    <property type="entry name" value="ABC TRANSPORTER ATP-BINDING PROTEIN"/>
    <property type="match status" value="1"/>
</dbReference>
<dbReference type="GO" id="GO:0005524">
    <property type="term" value="F:ATP binding"/>
    <property type="evidence" value="ECO:0007669"/>
    <property type="project" value="UniProtKB-KW"/>
</dbReference>
<keyword evidence="2" id="KW-1003">Cell membrane</keyword>
<keyword evidence="4 6" id="KW-0067">ATP-binding</keyword>
<evidence type="ECO:0000256" key="2">
    <source>
        <dbReference type="ARBA" id="ARBA00022475"/>
    </source>
</evidence>
<dbReference type="PROSITE" id="PS00211">
    <property type="entry name" value="ABC_TRANSPORTER_1"/>
    <property type="match status" value="1"/>
</dbReference>
<dbReference type="Proteomes" id="UP000297729">
    <property type="component" value="Unassembled WGS sequence"/>
</dbReference>
<dbReference type="InterPro" id="IPR003593">
    <property type="entry name" value="AAA+_ATPase"/>
</dbReference>
<keyword evidence="2" id="KW-0472">Membrane</keyword>
<keyword evidence="7" id="KW-1185">Reference proteome</keyword>
<dbReference type="GO" id="GO:0140359">
    <property type="term" value="F:ABC-type transporter activity"/>
    <property type="evidence" value="ECO:0007669"/>
    <property type="project" value="InterPro"/>
</dbReference>
<dbReference type="CDD" id="cd03301">
    <property type="entry name" value="ABC_MalK_N"/>
    <property type="match status" value="1"/>
</dbReference>
<proteinExistence type="predicted"/>
<dbReference type="Gene3D" id="2.40.50.100">
    <property type="match status" value="1"/>
</dbReference>
<evidence type="ECO:0000313" key="7">
    <source>
        <dbReference type="Proteomes" id="UP000297729"/>
    </source>
</evidence>
<gene>
    <name evidence="6" type="ORF">E4L98_09210</name>
</gene>
<evidence type="ECO:0000256" key="3">
    <source>
        <dbReference type="ARBA" id="ARBA00022741"/>
    </source>
</evidence>
<comment type="caution">
    <text evidence="6">The sequence shown here is derived from an EMBL/GenBank/DDBJ whole genome shotgun (WGS) entry which is preliminary data.</text>
</comment>
<dbReference type="OrthoDB" id="5298774at2"/>
<dbReference type="FunFam" id="3.40.50.300:FF:000042">
    <property type="entry name" value="Maltose/maltodextrin ABC transporter, ATP-binding protein"/>
    <property type="match status" value="1"/>
</dbReference>
<dbReference type="SUPFAM" id="SSF52540">
    <property type="entry name" value="P-loop containing nucleoside triphosphate hydrolases"/>
    <property type="match status" value="1"/>
</dbReference>
<organism evidence="6 7">
    <name type="scientific">Duganella callida</name>
    <dbReference type="NCBI Taxonomy" id="2561932"/>
    <lineage>
        <taxon>Bacteria</taxon>
        <taxon>Pseudomonadati</taxon>
        <taxon>Pseudomonadota</taxon>
        <taxon>Betaproteobacteria</taxon>
        <taxon>Burkholderiales</taxon>
        <taxon>Oxalobacteraceae</taxon>
        <taxon>Telluria group</taxon>
        <taxon>Duganella</taxon>
    </lineage>
</organism>